<feature type="region of interest" description="Disordered" evidence="1">
    <location>
        <begin position="1"/>
        <end position="25"/>
    </location>
</feature>
<sequence>MDSPPTISPSSTSLSHNPIGEATEMSTPTLTFKVVESQLHEDILAKRTAWRFFADGREEVFNQLRVDRSPIT</sequence>
<dbReference type="AlphaFoldDB" id="S7Z728"/>
<dbReference type="EMBL" id="KB644409">
    <property type="protein sequence ID" value="EPS26330.1"/>
    <property type="molecule type" value="Genomic_DNA"/>
</dbReference>
<dbReference type="Proteomes" id="UP000019376">
    <property type="component" value="Unassembled WGS sequence"/>
</dbReference>
<dbReference type="HOGENOM" id="CLU_2722990_0_0_1"/>
<keyword evidence="3" id="KW-1185">Reference proteome</keyword>
<reference evidence="2 3" key="1">
    <citation type="journal article" date="2013" name="PLoS ONE">
        <title>Genomic and secretomic analyses reveal unique features of the lignocellulolytic enzyme system of Penicillium decumbens.</title>
        <authorList>
            <person name="Liu G."/>
            <person name="Zhang L."/>
            <person name="Wei X."/>
            <person name="Zou G."/>
            <person name="Qin Y."/>
            <person name="Ma L."/>
            <person name="Li J."/>
            <person name="Zheng H."/>
            <person name="Wang S."/>
            <person name="Wang C."/>
            <person name="Xun L."/>
            <person name="Zhao G.-P."/>
            <person name="Zhou Z."/>
            <person name="Qu Y."/>
        </authorList>
    </citation>
    <scope>NUCLEOTIDE SEQUENCE [LARGE SCALE GENOMIC DNA]</scope>
    <source>
        <strain evidence="3">114-2 / CGMCC 5302</strain>
    </source>
</reference>
<name>S7Z728_PENO1</name>
<proteinExistence type="predicted"/>
<protein>
    <submittedName>
        <fullName evidence="2">Uncharacterized protein</fullName>
    </submittedName>
</protein>
<organism evidence="2 3">
    <name type="scientific">Penicillium oxalicum (strain 114-2 / CGMCC 5302)</name>
    <name type="common">Penicillium decumbens</name>
    <dbReference type="NCBI Taxonomy" id="933388"/>
    <lineage>
        <taxon>Eukaryota</taxon>
        <taxon>Fungi</taxon>
        <taxon>Dikarya</taxon>
        <taxon>Ascomycota</taxon>
        <taxon>Pezizomycotina</taxon>
        <taxon>Eurotiomycetes</taxon>
        <taxon>Eurotiomycetidae</taxon>
        <taxon>Eurotiales</taxon>
        <taxon>Aspergillaceae</taxon>
        <taxon>Penicillium</taxon>
    </lineage>
</organism>
<evidence type="ECO:0000313" key="3">
    <source>
        <dbReference type="Proteomes" id="UP000019376"/>
    </source>
</evidence>
<evidence type="ECO:0000313" key="2">
    <source>
        <dbReference type="EMBL" id="EPS26330.1"/>
    </source>
</evidence>
<feature type="compositionally biased region" description="Low complexity" evidence="1">
    <location>
        <begin position="1"/>
        <end position="15"/>
    </location>
</feature>
<accession>S7Z728</accession>
<gene>
    <name evidence="2" type="ORF">PDE_01266</name>
</gene>
<evidence type="ECO:0000256" key="1">
    <source>
        <dbReference type="SAM" id="MobiDB-lite"/>
    </source>
</evidence>